<sequence>MEEQLVQLLSSSSQADPTQRISAEMELKRAQMNPAYPVSLAKVASHTSVDASIRQLALSTLRLFIEANWATDDPGAEPQIPINDETRQLVRQALLDLALSGEDDRKVKIAASYAVGKIAIHDFPEDWPSLLPTVLAVIPSGNDSQLHGALRVLGDLVEESLSEDQFFTMARDIAGTLTQIAINEDRKPLIRSLAISVFRGCFDLMNMVKEDHATDVTVFAEELLKEWNPFFVTVLKSRLPDIDISSGEQPKEWNNIVSLKLQVVKTLLRIRRVFPSLLLPQSTVFFTAVWDELISLLPSYEQLYINNDIQGRLEDVDNLPFTLDFLVLEELDFLNQCFRAAPVQAELEGQLNAHANAHEVPWMVEIMKLLVGYSGVTREEEGLWDVDCSLYLAEETSVTANYTARTAAGDLLIKMGEWFNKKTIDGLFGYTKTQFPGGNWRNQEAALYLFVMLVGDFQEVDKEIPEVVAHAYLELVDFAINRPDEPLLRARGYLVAGILGRSYEPPAGLLDRIINSITAEESEVVKVSCVKAINDLIDAGKVPNDRQLSIINAIQAYMNDKDPEEMEEADELLVTLTGAVRAAISLNHQIALSTDVRSVELLFLLAKLGANNFQVSMLVTEALEEIVISLSDTESFSRLSANIIPTLTAALDVGDLTADSPLVSVATELLSVVTENAPSPLPDGFVAATLPKLSALLMKSTEGDILRSGSRTVKFMLMHDHQQVISWQDASGRSGLEVCLHIIDRLLGPSIEDNSASEVGGLAAELVEKAGQERLGPFLPQLLQAVANRLASAHAAAIIQSLILVFARLSLNGAQDVVEFLSQIQINGENGLQVVLAKWLENSVSFAGYDEIRQNVIALSKLYTLNDSRLAQTNVKGDLIVNDDGMIKTRSRAKQNPDQYTIIPASLKIVKVLIEELLSASGVRSAANLASAAVANAAQFDDDDGEDGWEDDETLDLTLNSVKGDLMSYMENGSQRQRDDETQAYLTDFFIRAGRENIANFQDWYSMLTEDEQKKLNELANSTGQ</sequence>
<protein>
    <submittedName>
        <fullName evidence="1">Uncharacterized protein</fullName>
    </submittedName>
</protein>
<dbReference type="Proteomes" id="UP001143910">
    <property type="component" value="Unassembled WGS sequence"/>
</dbReference>
<gene>
    <name evidence="1" type="ORF">NQ176_g6767</name>
</gene>
<evidence type="ECO:0000313" key="1">
    <source>
        <dbReference type="EMBL" id="KAJ2973154.1"/>
    </source>
</evidence>
<dbReference type="EMBL" id="JANJQO010001018">
    <property type="protein sequence ID" value="KAJ2973154.1"/>
    <property type="molecule type" value="Genomic_DNA"/>
</dbReference>
<evidence type="ECO:0000313" key="2">
    <source>
        <dbReference type="Proteomes" id="UP001143910"/>
    </source>
</evidence>
<reference evidence="1" key="1">
    <citation type="submission" date="2022-08" db="EMBL/GenBank/DDBJ databases">
        <title>Genome Sequence of Lecanicillium fungicola.</title>
        <authorList>
            <person name="Buettner E."/>
        </authorList>
    </citation>
    <scope>NUCLEOTIDE SEQUENCE</scope>
    <source>
        <strain evidence="1">Babe33</strain>
    </source>
</reference>
<accession>A0ACC1N260</accession>
<comment type="caution">
    <text evidence="1">The sequence shown here is derived from an EMBL/GenBank/DDBJ whole genome shotgun (WGS) entry which is preliminary data.</text>
</comment>
<organism evidence="1 2">
    <name type="scientific">Zarea fungicola</name>
    <dbReference type="NCBI Taxonomy" id="93591"/>
    <lineage>
        <taxon>Eukaryota</taxon>
        <taxon>Fungi</taxon>
        <taxon>Dikarya</taxon>
        <taxon>Ascomycota</taxon>
        <taxon>Pezizomycotina</taxon>
        <taxon>Sordariomycetes</taxon>
        <taxon>Hypocreomycetidae</taxon>
        <taxon>Hypocreales</taxon>
        <taxon>Cordycipitaceae</taxon>
        <taxon>Zarea</taxon>
    </lineage>
</organism>
<keyword evidence="2" id="KW-1185">Reference proteome</keyword>
<name>A0ACC1N260_9HYPO</name>
<proteinExistence type="predicted"/>